<proteinExistence type="predicted"/>
<protein>
    <submittedName>
        <fullName evidence="1">Uncharacterized protein</fullName>
    </submittedName>
</protein>
<dbReference type="EMBL" id="JAVIZJ010000002">
    <property type="protein sequence ID" value="MDR6209031.1"/>
    <property type="molecule type" value="Genomic_DNA"/>
</dbReference>
<dbReference type="Proteomes" id="UP001261666">
    <property type="component" value="Unassembled WGS sequence"/>
</dbReference>
<organism evidence="1 2">
    <name type="scientific">Nocardioides zeae</name>
    <dbReference type="NCBI Taxonomy" id="1457234"/>
    <lineage>
        <taxon>Bacteria</taxon>
        <taxon>Bacillati</taxon>
        <taxon>Actinomycetota</taxon>
        <taxon>Actinomycetes</taxon>
        <taxon>Propionibacteriales</taxon>
        <taxon>Nocardioidaceae</taxon>
        <taxon>Nocardioides</taxon>
    </lineage>
</organism>
<name>A0ACC6IE24_9ACTN</name>
<accession>A0ACC6IE24</accession>
<evidence type="ECO:0000313" key="2">
    <source>
        <dbReference type="Proteomes" id="UP001261666"/>
    </source>
</evidence>
<evidence type="ECO:0000313" key="1">
    <source>
        <dbReference type="EMBL" id="MDR6209031.1"/>
    </source>
</evidence>
<gene>
    <name evidence="1" type="ORF">QE364_000723</name>
</gene>
<comment type="caution">
    <text evidence="1">The sequence shown here is derived from an EMBL/GenBank/DDBJ whole genome shotgun (WGS) entry which is preliminary data.</text>
</comment>
<sequence length="236" mass="26282">MTDTDTGVDLNPELEATSSLSLFDGDEGGLLLEQRRALLALVKLRFITARTHPREWAALMENPRAIVSRLNDLFLELVVDTEREVAFKRQAVPEAGGRFPTLLHDTAWNREETITLVFLRNRHFTDSARGEERSWVDVAEVVEHLLSMRPADATDDAGDEARARNAVASVYKAGLLLGPATAERFEISPAVETLLPLERLVDLLSWLEEQATEPVTEPVTEPTEQPATDETPEDEA</sequence>
<keyword evidence="2" id="KW-1185">Reference proteome</keyword>
<reference evidence="1" key="1">
    <citation type="submission" date="2023-08" db="EMBL/GenBank/DDBJ databases">
        <title>Functional and genomic diversity of the sorghum phyllosphere microbiome.</title>
        <authorList>
            <person name="Shade A."/>
        </authorList>
    </citation>
    <scope>NUCLEOTIDE SEQUENCE</scope>
    <source>
        <strain evidence="1">SORGH_AS_0885</strain>
    </source>
</reference>